<dbReference type="EMBL" id="BJYF01000041">
    <property type="protein sequence ID" value="GEN61518.1"/>
    <property type="molecule type" value="Genomic_DNA"/>
</dbReference>
<evidence type="ECO:0000313" key="1">
    <source>
        <dbReference type="EMBL" id="GEN61518.1"/>
    </source>
</evidence>
<keyword evidence="2" id="KW-1185">Reference proteome</keyword>
<sequence>MSESDFLSIDLRDVILYTGVVERYSGEIFNEDKRRPAVVIFKCDMEGEIIFFAAPLNSSASEAWRGPGARYCISPSGKYVDYSKYMTEKEVKDFLKSEDIDFNNIRTISEVAVSNSFVVKKENLYKKIGRIDSTDYEICKKMFLDYVQWLDAEKK</sequence>
<evidence type="ECO:0000313" key="2">
    <source>
        <dbReference type="Proteomes" id="UP000321635"/>
    </source>
</evidence>
<protein>
    <submittedName>
        <fullName evidence="1">Uncharacterized protein</fullName>
    </submittedName>
</protein>
<organism evidence="1 2">
    <name type="scientific">Acetobacter nitrogenifigens DSM 23921 = NBRC 105050</name>
    <dbReference type="NCBI Taxonomy" id="1120919"/>
    <lineage>
        <taxon>Bacteria</taxon>
        <taxon>Pseudomonadati</taxon>
        <taxon>Pseudomonadota</taxon>
        <taxon>Alphaproteobacteria</taxon>
        <taxon>Acetobacterales</taxon>
        <taxon>Acetobacteraceae</taxon>
        <taxon>Acetobacter</taxon>
    </lineage>
</organism>
<reference evidence="1 2" key="1">
    <citation type="submission" date="2019-07" db="EMBL/GenBank/DDBJ databases">
        <title>Whole genome shotgun sequence of Acetobacter nitrogenifigens NBRC 105050.</title>
        <authorList>
            <person name="Hosoyama A."/>
            <person name="Uohara A."/>
            <person name="Ohji S."/>
            <person name="Ichikawa N."/>
        </authorList>
    </citation>
    <scope>NUCLEOTIDE SEQUENCE [LARGE SCALE GENOMIC DNA]</scope>
    <source>
        <strain evidence="1 2">NBRC 105050</strain>
    </source>
</reference>
<accession>A0A511XF08</accession>
<dbReference type="RefSeq" id="WP_146882624.1">
    <property type="nucleotide sequence ID" value="NZ_AUBI01000025.1"/>
</dbReference>
<name>A0A511XF08_9PROT</name>
<comment type="caution">
    <text evidence="1">The sequence shown here is derived from an EMBL/GenBank/DDBJ whole genome shotgun (WGS) entry which is preliminary data.</text>
</comment>
<proteinExistence type="predicted"/>
<gene>
    <name evidence="1" type="ORF">ANI02nite_34020</name>
</gene>
<dbReference type="Proteomes" id="UP000321635">
    <property type="component" value="Unassembled WGS sequence"/>
</dbReference>
<dbReference type="AlphaFoldDB" id="A0A511XF08"/>